<dbReference type="Gene3D" id="4.10.240.10">
    <property type="entry name" value="Zn(2)-C6 fungal-type DNA-binding domain"/>
    <property type="match status" value="1"/>
</dbReference>
<protein>
    <submittedName>
        <fullName evidence="4">Uncharacterized protein</fullName>
    </submittedName>
</protein>
<dbReference type="CDD" id="cd00067">
    <property type="entry name" value="GAL4"/>
    <property type="match status" value="1"/>
</dbReference>
<feature type="compositionally biased region" description="Polar residues" evidence="3">
    <location>
        <begin position="79"/>
        <end position="88"/>
    </location>
</feature>
<dbReference type="Proteomes" id="UP000746612">
    <property type="component" value="Unassembled WGS sequence"/>
</dbReference>
<dbReference type="Pfam" id="PF04082">
    <property type="entry name" value="Fungal_trans"/>
    <property type="match status" value="1"/>
</dbReference>
<dbReference type="GO" id="GO:0006351">
    <property type="term" value="P:DNA-templated transcription"/>
    <property type="evidence" value="ECO:0007669"/>
    <property type="project" value="InterPro"/>
</dbReference>
<dbReference type="PROSITE" id="PS50048">
    <property type="entry name" value="ZN2_CY6_FUNGAL_2"/>
    <property type="match status" value="1"/>
</dbReference>
<evidence type="ECO:0000256" key="3">
    <source>
        <dbReference type="SAM" id="MobiDB-lite"/>
    </source>
</evidence>
<dbReference type="GO" id="GO:0000981">
    <property type="term" value="F:DNA-binding transcription factor activity, RNA polymerase II-specific"/>
    <property type="evidence" value="ECO:0007669"/>
    <property type="project" value="InterPro"/>
</dbReference>
<feature type="compositionally biased region" description="Polar residues" evidence="3">
    <location>
        <begin position="1"/>
        <end position="17"/>
    </location>
</feature>
<evidence type="ECO:0000256" key="2">
    <source>
        <dbReference type="ARBA" id="ARBA00023242"/>
    </source>
</evidence>
<reference evidence="4" key="1">
    <citation type="submission" date="2021-03" db="EMBL/GenBank/DDBJ databases">
        <authorList>
            <person name="Alouane T."/>
            <person name="Langin T."/>
            <person name="Bonhomme L."/>
        </authorList>
    </citation>
    <scope>NUCLEOTIDE SEQUENCE</scope>
    <source>
        <strain evidence="4">MDC_Fg202</strain>
    </source>
</reference>
<accession>A0A2H3GTV9</accession>
<evidence type="ECO:0000313" key="5">
    <source>
        <dbReference type="Proteomes" id="UP000746612"/>
    </source>
</evidence>
<dbReference type="PANTHER" id="PTHR46910">
    <property type="entry name" value="TRANSCRIPTION FACTOR PDR1"/>
    <property type="match status" value="1"/>
</dbReference>
<evidence type="ECO:0000313" key="4">
    <source>
        <dbReference type="EMBL" id="CAG2008687.1"/>
    </source>
</evidence>
<dbReference type="SUPFAM" id="SSF57701">
    <property type="entry name" value="Zn2/Cys6 DNA-binding domain"/>
    <property type="match status" value="1"/>
</dbReference>
<feature type="region of interest" description="Disordered" evidence="3">
    <location>
        <begin position="1"/>
        <end position="28"/>
    </location>
</feature>
<dbReference type="OrthoDB" id="3037908at2759"/>
<dbReference type="InterPro" id="IPR007219">
    <property type="entry name" value="XnlR_reg_dom"/>
</dbReference>
<feature type="compositionally biased region" description="Polar residues" evidence="3">
    <location>
        <begin position="135"/>
        <end position="152"/>
    </location>
</feature>
<feature type="compositionally biased region" description="Polar residues" evidence="3">
    <location>
        <begin position="96"/>
        <end position="121"/>
    </location>
</feature>
<dbReference type="SMART" id="SM00906">
    <property type="entry name" value="Fungal_trans"/>
    <property type="match status" value="1"/>
</dbReference>
<dbReference type="GO" id="GO:0008270">
    <property type="term" value="F:zinc ion binding"/>
    <property type="evidence" value="ECO:0007669"/>
    <property type="project" value="InterPro"/>
</dbReference>
<comment type="caution">
    <text evidence="4">The sequence shown here is derived from an EMBL/GenBank/DDBJ whole genome shotgun (WGS) entry which is preliminary data.</text>
</comment>
<proteinExistence type="predicted"/>
<dbReference type="InterPro" id="IPR036864">
    <property type="entry name" value="Zn2-C6_fun-type_DNA-bd_sf"/>
</dbReference>
<organism evidence="4 5">
    <name type="scientific">Gibberella zeae</name>
    <name type="common">Wheat head blight fungus</name>
    <name type="synonym">Fusarium graminearum</name>
    <dbReference type="NCBI Taxonomy" id="5518"/>
    <lineage>
        <taxon>Eukaryota</taxon>
        <taxon>Fungi</taxon>
        <taxon>Dikarya</taxon>
        <taxon>Ascomycota</taxon>
        <taxon>Pezizomycotina</taxon>
        <taxon>Sordariomycetes</taxon>
        <taxon>Hypocreomycetidae</taxon>
        <taxon>Hypocreales</taxon>
        <taxon>Nectriaceae</taxon>
        <taxon>Fusarium</taxon>
    </lineage>
</organism>
<dbReference type="GO" id="GO:0003677">
    <property type="term" value="F:DNA binding"/>
    <property type="evidence" value="ECO:0007669"/>
    <property type="project" value="InterPro"/>
</dbReference>
<keyword evidence="1" id="KW-0479">Metal-binding</keyword>
<dbReference type="EMBL" id="CAJPIJ010000190">
    <property type="protein sequence ID" value="CAG2008687.1"/>
    <property type="molecule type" value="Genomic_DNA"/>
</dbReference>
<dbReference type="AlphaFoldDB" id="A0A2H3GTV9"/>
<sequence>MSSTMDSISQESQSLSPTPRPPRSKRGRLSLACTQCRKRKVRCDATTPKCRNCVLRGDECTTFDPRRPNAVAVRKWPHKSSQSTSTLSPVERRASIVSQHSSPASLMGSQHTATTPLSASGNKERVPSWIERAYQESQTSPESGTDGQTNDSPDVVMNTDESSHRIKYMGSSSLQCLTRFIDLFLQRRGLDPIGRHFRWGMCFTEEFSLPLVPSLPDLPSMSVMEPCIKKYFSRTHPLIPVLDHTEFISDVLRFSDLQQTCPNGLQGAITSVDAPAVAAIYAVLSIGMDDHEGTISPTATGYLTGAYSLVSHLLSFPYMSSVQALVLLAVAMRARGKDGQCWHLLGQAIRIGYSLGFHRKIVISNPNEDSGHQVDRQLHSRVWWSCYALEKSMQLETGRPSAIEITDCDQPLPDKSSGLNQCFIRWVSLSQLVGKISEHIFQKRAESALEFLSGIAQLDQALIDWLDEGTEDAKTNQNAKTSEEKSFAVFLSLQFHQAQITLLRASLIFPETSFQNQVQRHESKIQSISRLLQSQVTCVEAARTIITQVAEFADSQPDFLLLTPTPTFLAAVTLALQTFKKPHKRMGRSDGELVRIGSDYVAECYRRVGQHSEFVKGVLELSLRVNQVLSGDSSTIQTPRLQQQDSQDASLDQRMLSPSQFCDPSVDSFVFDPLEYFQDPFQAMPLDHFWAVMENDFATIGDQGMC</sequence>
<dbReference type="SMART" id="SM00066">
    <property type="entry name" value="GAL4"/>
    <property type="match status" value="1"/>
</dbReference>
<evidence type="ECO:0000256" key="1">
    <source>
        <dbReference type="ARBA" id="ARBA00022723"/>
    </source>
</evidence>
<dbReference type="PANTHER" id="PTHR46910:SF1">
    <property type="entry name" value="MISCELLANEOUS ZN(II)2CYS6 TRANSCRIPTION FACTOR (EUROFUNG)-RELATED"/>
    <property type="match status" value="1"/>
</dbReference>
<gene>
    <name evidence="4" type="ORF">MDCFG202_LOCUS570460</name>
</gene>
<dbReference type="PROSITE" id="PS00463">
    <property type="entry name" value="ZN2_CY6_FUNGAL_1"/>
    <property type="match status" value="1"/>
</dbReference>
<dbReference type="InterPro" id="IPR001138">
    <property type="entry name" value="Zn2Cys6_DnaBD"/>
</dbReference>
<dbReference type="CDD" id="cd12148">
    <property type="entry name" value="fungal_TF_MHR"/>
    <property type="match status" value="1"/>
</dbReference>
<name>A0A2H3GTV9_GIBZA</name>
<feature type="region of interest" description="Disordered" evidence="3">
    <location>
        <begin position="72"/>
        <end position="158"/>
    </location>
</feature>
<keyword evidence="2" id="KW-0539">Nucleus</keyword>
<dbReference type="Pfam" id="PF00172">
    <property type="entry name" value="Zn_clus"/>
    <property type="match status" value="1"/>
</dbReference>
<dbReference type="InterPro" id="IPR050987">
    <property type="entry name" value="AtrR-like"/>
</dbReference>